<accession>A0ACC2CJ26</accession>
<name>A0ACC2CJ26_DIPCM</name>
<proteinExistence type="predicted"/>
<protein>
    <submittedName>
        <fullName evidence="1">Uncharacterized protein</fullName>
    </submittedName>
</protein>
<evidence type="ECO:0000313" key="1">
    <source>
        <dbReference type="EMBL" id="KAJ7541992.1"/>
    </source>
</evidence>
<dbReference type="EMBL" id="CM055101">
    <property type="protein sequence ID" value="KAJ7541992.1"/>
    <property type="molecule type" value="Genomic_DNA"/>
</dbReference>
<keyword evidence="2" id="KW-1185">Reference proteome</keyword>
<dbReference type="Proteomes" id="UP001162992">
    <property type="component" value="Chromosome 10"/>
</dbReference>
<gene>
    <name evidence="1" type="ORF">O6H91_10G084600</name>
</gene>
<organism evidence="1 2">
    <name type="scientific">Diphasiastrum complanatum</name>
    <name type="common">Issler's clubmoss</name>
    <name type="synonym">Lycopodium complanatum</name>
    <dbReference type="NCBI Taxonomy" id="34168"/>
    <lineage>
        <taxon>Eukaryota</taxon>
        <taxon>Viridiplantae</taxon>
        <taxon>Streptophyta</taxon>
        <taxon>Embryophyta</taxon>
        <taxon>Tracheophyta</taxon>
        <taxon>Lycopodiopsida</taxon>
        <taxon>Lycopodiales</taxon>
        <taxon>Lycopodiaceae</taxon>
        <taxon>Lycopodioideae</taxon>
        <taxon>Diphasiastrum</taxon>
    </lineage>
</organism>
<comment type="caution">
    <text evidence="1">The sequence shown here is derived from an EMBL/GenBank/DDBJ whole genome shotgun (WGS) entry which is preliminary data.</text>
</comment>
<sequence length="625" mass="69838">MDSHTSTSLSSPLLIPTEDDASSRTRDDGCRGQEIERQDDFYISRIDSKDQDQSLYTGDGFVDLYGNRSIKSKTGGWKTCPYILGNEFCERLAYYGISTNLVVYLTTQLYQGNAEAANTVNIWSGTCYVTAIIGAVLADAYWGRYWTIAILSTVYCFGMLLLTLSASLPSLRPPICSALEKTCQPASPFQLWFFYIALYLVALGTGGIKPCVSSFGADQFDDEDPVERKKKTSFFNWFYFSINVGALISASVLVYIQQNVSWGLGFGIPAAAMGIAIFSFLFGTPLYRHQKPAGSPLAAIAQVFVAAAQKWQVKIPNDEKLLHELHEESSAIASRRKLQHTEELRFLDKAAIEIDGDKESGNRLNPWRLCTVTQVEEVKIIIRILPIWASNIIYFAVYAQMSTFFVEQGLRMDTHMGPSFEIPPASLSVFDTLSIILWIPIYDWLIVPVVRQFTGIESGFSQLQRMGIGLVLSIFAMIAAALVEMKRLQIAKELGLLDNITTPVPMSIFWQVPQYILIGASETFTAIGQIEFFYEQSPDAMRSLSSALSLVALSFGSYLSAILVFLVTYFTTYGGNPGWIPNNLNRGHLDYFFLLLAGLSFLNILFYLLIAHGYKYKKLRLTHVP</sequence>
<evidence type="ECO:0000313" key="2">
    <source>
        <dbReference type="Proteomes" id="UP001162992"/>
    </source>
</evidence>
<reference evidence="2" key="1">
    <citation type="journal article" date="2024" name="Proc. Natl. Acad. Sci. U.S.A.">
        <title>Extraordinary preservation of gene collinearity over three hundred million years revealed in homosporous lycophytes.</title>
        <authorList>
            <person name="Li C."/>
            <person name="Wickell D."/>
            <person name="Kuo L.Y."/>
            <person name="Chen X."/>
            <person name="Nie B."/>
            <person name="Liao X."/>
            <person name="Peng D."/>
            <person name="Ji J."/>
            <person name="Jenkins J."/>
            <person name="Williams M."/>
            <person name="Shu S."/>
            <person name="Plott C."/>
            <person name="Barry K."/>
            <person name="Rajasekar S."/>
            <person name="Grimwood J."/>
            <person name="Han X."/>
            <person name="Sun S."/>
            <person name="Hou Z."/>
            <person name="He W."/>
            <person name="Dai G."/>
            <person name="Sun C."/>
            <person name="Schmutz J."/>
            <person name="Leebens-Mack J.H."/>
            <person name="Li F.W."/>
            <person name="Wang L."/>
        </authorList>
    </citation>
    <scope>NUCLEOTIDE SEQUENCE [LARGE SCALE GENOMIC DNA]</scope>
    <source>
        <strain evidence="2">cv. PW_Plant_1</strain>
    </source>
</reference>